<dbReference type="Proteomes" id="UP001460888">
    <property type="component" value="Unassembled WGS sequence"/>
</dbReference>
<evidence type="ECO:0000313" key="2">
    <source>
        <dbReference type="EMBL" id="MES1930379.1"/>
    </source>
</evidence>
<dbReference type="EMBL" id="APND01000004">
    <property type="protein sequence ID" value="MES1930379.1"/>
    <property type="molecule type" value="Genomic_DNA"/>
</dbReference>
<dbReference type="Pfam" id="PF13557">
    <property type="entry name" value="Phenol_MetA_deg"/>
    <property type="match status" value="1"/>
</dbReference>
<evidence type="ECO:0000313" key="3">
    <source>
        <dbReference type="Proteomes" id="UP001460888"/>
    </source>
</evidence>
<gene>
    <name evidence="2" type="ORF">SADO_14028</name>
</gene>
<evidence type="ECO:0008006" key="4">
    <source>
        <dbReference type="Google" id="ProtNLM"/>
    </source>
</evidence>
<keyword evidence="3" id="KW-1185">Reference proteome</keyword>
<reference evidence="2 3" key="1">
    <citation type="submission" date="2013-03" db="EMBL/GenBank/DDBJ databases">
        <title>Salinisphaera dokdonensis CL-ES53 Genome Sequencing.</title>
        <authorList>
            <person name="Li C."/>
            <person name="Lai Q."/>
            <person name="Shao Z."/>
        </authorList>
    </citation>
    <scope>NUCLEOTIDE SEQUENCE [LARGE SCALE GENOMIC DNA]</scope>
    <source>
        <strain evidence="2 3">CL-ES53</strain>
    </source>
</reference>
<feature type="region of interest" description="Disordered" evidence="1">
    <location>
        <begin position="16"/>
        <end position="38"/>
    </location>
</feature>
<accession>A0ABV2B3A9</accession>
<organism evidence="2 3">
    <name type="scientific">Salinisphaera dokdonensis CL-ES53</name>
    <dbReference type="NCBI Taxonomy" id="1304272"/>
    <lineage>
        <taxon>Bacteria</taxon>
        <taxon>Pseudomonadati</taxon>
        <taxon>Pseudomonadota</taxon>
        <taxon>Gammaproteobacteria</taxon>
        <taxon>Salinisphaerales</taxon>
        <taxon>Salinisphaeraceae</taxon>
        <taxon>Salinisphaera</taxon>
    </lineage>
</organism>
<comment type="caution">
    <text evidence="2">The sequence shown here is derived from an EMBL/GenBank/DDBJ whole genome shotgun (WGS) entry which is preliminary data.</text>
</comment>
<protein>
    <recommendedName>
        <fullName evidence="4">Transporter</fullName>
    </recommendedName>
</protein>
<dbReference type="InterPro" id="IPR025737">
    <property type="entry name" value="FApF"/>
</dbReference>
<proteinExistence type="predicted"/>
<sequence>MALAALSLQISLAQAQSEGTGPGGQGAGQGESFRPGIYEEPEENLPADVGELFDDRGVLTPKGALIMEPSLSFSHSSANRVAIEAFTIVPAIAVGLIDVREIRRDTFILAGTFRYGITSRLEFETRIPYVRRSDDVRSRQLLEASSDDVIIDSNGNGLGDIEAALHYQLNIPDPGDPYFIANLRAKSRTGTDVFEVDRELVMQDDLIVGERLMEQPTGSGFWAIEPSITAVYPTDPAVFFGNFSYTWNLERDVGGNIGEIDPGDFVGINFGMGFGINENTSFSLGYDHTVVFRTEQNGSVDQTEFDRIHVASLLLGFGHSFSPKANLNLALAIGVTEDAPDVQVTMRLPIRLF</sequence>
<name>A0ABV2B3A9_9GAMM</name>
<evidence type="ECO:0000256" key="1">
    <source>
        <dbReference type="SAM" id="MobiDB-lite"/>
    </source>
</evidence>
<feature type="compositionally biased region" description="Gly residues" evidence="1">
    <location>
        <begin position="20"/>
        <end position="29"/>
    </location>
</feature>